<dbReference type="InterPro" id="IPR010738">
    <property type="entry name" value="DUF1310"/>
</dbReference>
<dbReference type="EMBL" id="QEKT01000004">
    <property type="protein sequence ID" value="PVY84341.1"/>
    <property type="molecule type" value="Genomic_DNA"/>
</dbReference>
<keyword evidence="3" id="KW-1185">Reference proteome</keyword>
<gene>
    <name evidence="2" type="ORF">C7384_10486</name>
</gene>
<evidence type="ECO:0000313" key="2">
    <source>
        <dbReference type="EMBL" id="PVY84341.1"/>
    </source>
</evidence>
<reference evidence="2 3" key="1">
    <citation type="submission" date="2018-04" db="EMBL/GenBank/DDBJ databases">
        <title>Genomic Encyclopedia of Type Strains, Phase IV (KMG-IV): sequencing the most valuable type-strain genomes for metagenomic binning, comparative biology and taxonomic classification.</title>
        <authorList>
            <person name="Goeker M."/>
        </authorList>
    </citation>
    <scope>NUCLEOTIDE SEQUENCE [LARGE SCALE GENOMIC DNA]</scope>
    <source>
        <strain evidence="2 3">DSM 28795</strain>
    </source>
</reference>
<protein>
    <submittedName>
        <fullName evidence="2">Uncharacterized protein DUF1310</fullName>
    </submittedName>
</protein>
<dbReference type="Gene3D" id="3.10.450.130">
    <property type="entry name" value="folded 79 residue fragment of lin0334 like domains"/>
    <property type="match status" value="1"/>
</dbReference>
<accession>A0A2U1D9I1</accession>
<proteinExistence type="predicted"/>
<dbReference type="Pfam" id="PF07006">
    <property type="entry name" value="DUF1310"/>
    <property type="match status" value="1"/>
</dbReference>
<keyword evidence="1" id="KW-0812">Transmembrane</keyword>
<dbReference type="Proteomes" id="UP000245433">
    <property type="component" value="Unassembled WGS sequence"/>
</dbReference>
<feature type="transmembrane region" description="Helical" evidence="1">
    <location>
        <begin position="21"/>
        <end position="41"/>
    </location>
</feature>
<keyword evidence="1" id="KW-1133">Transmembrane helix</keyword>
<evidence type="ECO:0000313" key="3">
    <source>
        <dbReference type="Proteomes" id="UP000245433"/>
    </source>
</evidence>
<name>A0A2U1D9I1_9LACO</name>
<sequence>MINDDEILRRIDERNHHRKKRWLLALSVIFVVFLVSVGIGVKIVSDKQQAERVEHTKMVKIVEEHKGEIEEWVREDDKHNFVKKITIDQSRTDHNPMGGVNFYGYVNGDESLGFNGTIGKGSSGIHVGSMGFRKKLSDNFALPSTEE</sequence>
<organism evidence="2 3">
    <name type="scientific">Convivina intestini</name>
    <dbReference type="NCBI Taxonomy" id="1505726"/>
    <lineage>
        <taxon>Bacteria</taxon>
        <taxon>Bacillati</taxon>
        <taxon>Bacillota</taxon>
        <taxon>Bacilli</taxon>
        <taxon>Lactobacillales</taxon>
        <taxon>Lactobacillaceae</taxon>
        <taxon>Convivina</taxon>
    </lineage>
</organism>
<keyword evidence="1" id="KW-0472">Membrane</keyword>
<dbReference type="RefSeq" id="WP_165806778.1">
    <property type="nucleotide sequence ID" value="NZ_CAKOEX010000011.1"/>
</dbReference>
<evidence type="ECO:0000256" key="1">
    <source>
        <dbReference type="SAM" id="Phobius"/>
    </source>
</evidence>
<dbReference type="AlphaFoldDB" id="A0A2U1D9I1"/>
<comment type="caution">
    <text evidence="2">The sequence shown here is derived from an EMBL/GenBank/DDBJ whole genome shotgun (WGS) entry which is preliminary data.</text>
</comment>